<dbReference type="AlphaFoldDB" id="A0A409WK93"/>
<dbReference type="InParanoid" id="A0A409WK93"/>
<accession>A0A409WK93</accession>
<comment type="caution">
    <text evidence="2">The sequence shown here is derived from an EMBL/GenBank/DDBJ whole genome shotgun (WGS) entry which is preliminary data.</text>
</comment>
<reference evidence="2 3" key="1">
    <citation type="journal article" date="2018" name="Evol. Lett.">
        <title>Horizontal gene cluster transfer increased hallucinogenic mushroom diversity.</title>
        <authorList>
            <person name="Reynolds H.T."/>
            <person name="Vijayakumar V."/>
            <person name="Gluck-Thaler E."/>
            <person name="Korotkin H.B."/>
            <person name="Matheny P.B."/>
            <person name="Slot J.C."/>
        </authorList>
    </citation>
    <scope>NUCLEOTIDE SEQUENCE [LARGE SCALE GENOMIC DNA]</scope>
    <source>
        <strain evidence="2 3">2629</strain>
    </source>
</reference>
<feature type="compositionally biased region" description="Low complexity" evidence="1">
    <location>
        <begin position="53"/>
        <end position="68"/>
    </location>
</feature>
<feature type="compositionally biased region" description="Basic residues" evidence="1">
    <location>
        <begin position="104"/>
        <end position="121"/>
    </location>
</feature>
<feature type="compositionally biased region" description="Basic and acidic residues" evidence="1">
    <location>
        <begin position="72"/>
        <end position="103"/>
    </location>
</feature>
<organism evidence="2 3">
    <name type="scientific">Panaeolus cyanescens</name>
    <dbReference type="NCBI Taxonomy" id="181874"/>
    <lineage>
        <taxon>Eukaryota</taxon>
        <taxon>Fungi</taxon>
        <taxon>Dikarya</taxon>
        <taxon>Basidiomycota</taxon>
        <taxon>Agaricomycotina</taxon>
        <taxon>Agaricomycetes</taxon>
        <taxon>Agaricomycetidae</taxon>
        <taxon>Agaricales</taxon>
        <taxon>Agaricineae</taxon>
        <taxon>Galeropsidaceae</taxon>
        <taxon>Panaeolus</taxon>
    </lineage>
</organism>
<dbReference type="Proteomes" id="UP000284842">
    <property type="component" value="Unassembled WGS sequence"/>
</dbReference>
<evidence type="ECO:0000313" key="3">
    <source>
        <dbReference type="Proteomes" id="UP000284842"/>
    </source>
</evidence>
<dbReference type="EMBL" id="NHTK01005440">
    <property type="protein sequence ID" value="PPQ78938.1"/>
    <property type="molecule type" value="Genomic_DNA"/>
</dbReference>
<evidence type="ECO:0000256" key="1">
    <source>
        <dbReference type="SAM" id="MobiDB-lite"/>
    </source>
</evidence>
<gene>
    <name evidence="2" type="ORF">CVT24_012462</name>
</gene>
<sequence length="189" mass="22279">MYVFRSTNGFTVMDRGLLLEARYPLHGCVVFGIFVYFRREQRYRADPAVQSENASNDNPNASNNPQNATDGCDEHVPSVYPPDRRDDGPDSRRRGRHSTPEQNRHHHHQSHRVHRSRNRHLNHSDPIRCQDRGHNAGVNRVHVDHPDRRENRVYHAANHRENVEYRVTERYERRVDLSVNNRRVADGLR</sequence>
<evidence type="ECO:0000313" key="2">
    <source>
        <dbReference type="EMBL" id="PPQ78938.1"/>
    </source>
</evidence>
<feature type="region of interest" description="Disordered" evidence="1">
    <location>
        <begin position="48"/>
        <end position="140"/>
    </location>
</feature>
<name>A0A409WK93_9AGAR</name>
<feature type="compositionally biased region" description="Basic and acidic residues" evidence="1">
    <location>
        <begin position="122"/>
        <end position="134"/>
    </location>
</feature>
<proteinExistence type="predicted"/>
<keyword evidence="3" id="KW-1185">Reference proteome</keyword>
<protein>
    <submittedName>
        <fullName evidence="2">Uncharacterized protein</fullName>
    </submittedName>
</protein>